<keyword evidence="9" id="KW-1185">Reference proteome</keyword>
<gene>
    <name evidence="8" type="ORF">D9756_002704</name>
</gene>
<dbReference type="AlphaFoldDB" id="A0A8H5LM14"/>
<evidence type="ECO:0000313" key="8">
    <source>
        <dbReference type="EMBL" id="KAF5362093.1"/>
    </source>
</evidence>
<dbReference type="SUPFAM" id="SSF103473">
    <property type="entry name" value="MFS general substrate transporter"/>
    <property type="match status" value="1"/>
</dbReference>
<sequence>MQRNIGANENQQRSNDEEAGIVQQGTVESAQNTIASDYDPSSIKSLPSMEEKIGEQDGILWVDYEPHDPREPINFSRRKKWAITLVACFATYLSGSAVAAYPFGYKSMIRDLDCTEFQATLGLSAYTIGLGIVPMFISALSEEFGRWPLFLWSSLGFELCFAMIALAPNIETVIIGRFLQGGLSSTGATMVGGTIADIWPVADRGLPMAIFSFTSIFNLGMGAIMAGWIEMNPKLGWRWIQWVQMTWAGAFVLTILLWFPETRSTIVLERIAKGLRKQTGDKRYKAHVQKPSTRELIWISCKRPIRLLLTEPVVASFSLWLAFCWGVLYCMIDSISSVFQNLHHFTIGETGLVFITMMVSSVLGIFTCLYQEKLYQLSDLRFALPSSWAYAQMKGNIIPSEEQRPD</sequence>
<dbReference type="InterPro" id="IPR011701">
    <property type="entry name" value="MFS"/>
</dbReference>
<feature type="transmembrane region" description="Helical" evidence="6">
    <location>
        <begin position="352"/>
        <end position="370"/>
    </location>
</feature>
<name>A0A8H5LM14_9AGAR</name>
<dbReference type="GO" id="GO:0022857">
    <property type="term" value="F:transmembrane transporter activity"/>
    <property type="evidence" value="ECO:0007669"/>
    <property type="project" value="InterPro"/>
</dbReference>
<keyword evidence="2 6" id="KW-0812">Transmembrane</keyword>
<evidence type="ECO:0000256" key="4">
    <source>
        <dbReference type="ARBA" id="ARBA00023136"/>
    </source>
</evidence>
<feature type="region of interest" description="Disordered" evidence="5">
    <location>
        <begin position="1"/>
        <end position="42"/>
    </location>
</feature>
<feature type="domain" description="Major facilitator superfamily (MFS) profile" evidence="7">
    <location>
        <begin position="83"/>
        <end position="406"/>
    </location>
</feature>
<comment type="caution">
    <text evidence="8">The sequence shown here is derived from an EMBL/GenBank/DDBJ whole genome shotgun (WGS) entry which is preliminary data.</text>
</comment>
<evidence type="ECO:0000256" key="2">
    <source>
        <dbReference type="ARBA" id="ARBA00022692"/>
    </source>
</evidence>
<dbReference type="Gene3D" id="1.20.1250.20">
    <property type="entry name" value="MFS general substrate transporter like domains"/>
    <property type="match status" value="1"/>
</dbReference>
<evidence type="ECO:0000256" key="1">
    <source>
        <dbReference type="ARBA" id="ARBA00004141"/>
    </source>
</evidence>
<feature type="transmembrane region" description="Helical" evidence="6">
    <location>
        <begin position="312"/>
        <end position="332"/>
    </location>
</feature>
<feature type="transmembrane region" description="Helical" evidence="6">
    <location>
        <begin position="174"/>
        <end position="196"/>
    </location>
</feature>
<feature type="transmembrane region" description="Helical" evidence="6">
    <location>
        <begin position="117"/>
        <end position="137"/>
    </location>
</feature>
<dbReference type="PANTHER" id="PTHR23502">
    <property type="entry name" value="MAJOR FACILITATOR SUPERFAMILY"/>
    <property type="match status" value="1"/>
</dbReference>
<evidence type="ECO:0000313" key="9">
    <source>
        <dbReference type="Proteomes" id="UP000559027"/>
    </source>
</evidence>
<feature type="transmembrane region" description="Helical" evidence="6">
    <location>
        <begin position="241"/>
        <end position="260"/>
    </location>
</feature>
<dbReference type="GO" id="GO:0005886">
    <property type="term" value="C:plasma membrane"/>
    <property type="evidence" value="ECO:0007669"/>
    <property type="project" value="TreeGrafter"/>
</dbReference>
<evidence type="ECO:0000256" key="6">
    <source>
        <dbReference type="SAM" id="Phobius"/>
    </source>
</evidence>
<feature type="transmembrane region" description="Helical" evidence="6">
    <location>
        <begin position="81"/>
        <end position="105"/>
    </location>
</feature>
<dbReference type="OrthoDB" id="5376138at2759"/>
<reference evidence="8 9" key="1">
    <citation type="journal article" date="2020" name="ISME J.">
        <title>Uncovering the hidden diversity of litter-decomposition mechanisms in mushroom-forming fungi.</title>
        <authorList>
            <person name="Floudas D."/>
            <person name="Bentzer J."/>
            <person name="Ahren D."/>
            <person name="Johansson T."/>
            <person name="Persson P."/>
            <person name="Tunlid A."/>
        </authorList>
    </citation>
    <scope>NUCLEOTIDE SEQUENCE [LARGE SCALE GENOMIC DNA]</scope>
    <source>
        <strain evidence="8 9">CBS 146.42</strain>
    </source>
</reference>
<feature type="compositionally biased region" description="Polar residues" evidence="5">
    <location>
        <begin position="23"/>
        <end position="35"/>
    </location>
</feature>
<dbReference type="PROSITE" id="PS50850">
    <property type="entry name" value="MFS"/>
    <property type="match status" value="1"/>
</dbReference>
<evidence type="ECO:0000256" key="5">
    <source>
        <dbReference type="SAM" id="MobiDB-lite"/>
    </source>
</evidence>
<comment type="subcellular location">
    <subcellularLocation>
        <location evidence="1">Membrane</location>
        <topology evidence="1">Multi-pass membrane protein</topology>
    </subcellularLocation>
</comment>
<protein>
    <recommendedName>
        <fullName evidence="7">Major facilitator superfamily (MFS) profile domain-containing protein</fullName>
    </recommendedName>
</protein>
<organism evidence="8 9">
    <name type="scientific">Leucocoprinus leucothites</name>
    <dbReference type="NCBI Taxonomy" id="201217"/>
    <lineage>
        <taxon>Eukaryota</taxon>
        <taxon>Fungi</taxon>
        <taxon>Dikarya</taxon>
        <taxon>Basidiomycota</taxon>
        <taxon>Agaricomycotina</taxon>
        <taxon>Agaricomycetes</taxon>
        <taxon>Agaricomycetidae</taxon>
        <taxon>Agaricales</taxon>
        <taxon>Agaricineae</taxon>
        <taxon>Agaricaceae</taxon>
        <taxon>Leucocoprinus</taxon>
    </lineage>
</organism>
<keyword evidence="3 6" id="KW-1133">Transmembrane helix</keyword>
<feature type="transmembrane region" description="Helical" evidence="6">
    <location>
        <begin position="149"/>
        <end position="168"/>
    </location>
</feature>
<feature type="transmembrane region" description="Helical" evidence="6">
    <location>
        <begin position="208"/>
        <end position="229"/>
    </location>
</feature>
<dbReference type="InterPro" id="IPR020846">
    <property type="entry name" value="MFS_dom"/>
</dbReference>
<feature type="compositionally biased region" description="Polar residues" evidence="5">
    <location>
        <begin position="1"/>
        <end position="13"/>
    </location>
</feature>
<evidence type="ECO:0000256" key="3">
    <source>
        <dbReference type="ARBA" id="ARBA00022989"/>
    </source>
</evidence>
<keyword evidence="4 6" id="KW-0472">Membrane</keyword>
<dbReference type="EMBL" id="JAACJO010000002">
    <property type="protein sequence ID" value="KAF5362093.1"/>
    <property type="molecule type" value="Genomic_DNA"/>
</dbReference>
<accession>A0A8H5LM14</accession>
<dbReference type="InterPro" id="IPR036259">
    <property type="entry name" value="MFS_trans_sf"/>
</dbReference>
<dbReference type="PANTHER" id="PTHR23502:SF134">
    <property type="entry name" value="MAJOR FACILITATOR SUPERFAMILY (MFS) PROFILE DOMAIN-CONTAINING PROTEIN-RELATED"/>
    <property type="match status" value="1"/>
</dbReference>
<dbReference type="Proteomes" id="UP000559027">
    <property type="component" value="Unassembled WGS sequence"/>
</dbReference>
<dbReference type="Pfam" id="PF07690">
    <property type="entry name" value="MFS_1"/>
    <property type="match status" value="1"/>
</dbReference>
<proteinExistence type="predicted"/>
<evidence type="ECO:0000259" key="7">
    <source>
        <dbReference type="PROSITE" id="PS50850"/>
    </source>
</evidence>